<dbReference type="Proteomes" id="UP000502996">
    <property type="component" value="Chromosome"/>
</dbReference>
<gene>
    <name evidence="1" type="ORF">G5V58_11240</name>
</gene>
<keyword evidence="2" id="KW-1185">Reference proteome</keyword>
<reference evidence="1 2" key="1">
    <citation type="submission" date="2020-02" db="EMBL/GenBank/DDBJ databases">
        <title>Full genome sequence of Nocardioides sp. R-3366.</title>
        <authorList>
            <person name="Im W.-T."/>
        </authorList>
    </citation>
    <scope>NUCLEOTIDE SEQUENCE [LARGE SCALE GENOMIC DNA]</scope>
    <source>
        <strain evidence="1 2">R-3366</strain>
    </source>
</reference>
<dbReference type="EMBL" id="CP049257">
    <property type="protein sequence ID" value="QIG43254.1"/>
    <property type="molecule type" value="Genomic_DNA"/>
</dbReference>
<evidence type="ECO:0000313" key="1">
    <source>
        <dbReference type="EMBL" id="QIG43254.1"/>
    </source>
</evidence>
<evidence type="ECO:0000313" key="2">
    <source>
        <dbReference type="Proteomes" id="UP000502996"/>
    </source>
</evidence>
<protein>
    <submittedName>
        <fullName evidence="1">Uncharacterized protein</fullName>
    </submittedName>
</protein>
<proteinExistence type="predicted"/>
<organism evidence="1 2">
    <name type="scientific">Nocardioides anomalus</name>
    <dbReference type="NCBI Taxonomy" id="2712223"/>
    <lineage>
        <taxon>Bacteria</taxon>
        <taxon>Bacillati</taxon>
        <taxon>Actinomycetota</taxon>
        <taxon>Actinomycetes</taxon>
        <taxon>Propionibacteriales</taxon>
        <taxon>Nocardioidaceae</taxon>
        <taxon>Nocardioides</taxon>
    </lineage>
</organism>
<dbReference type="RefSeq" id="WP_165232416.1">
    <property type="nucleotide sequence ID" value="NZ_CP049257.1"/>
</dbReference>
<name>A0A6G6WDE6_9ACTN</name>
<dbReference type="AlphaFoldDB" id="A0A6G6WDE6"/>
<dbReference type="KEGG" id="nano:G5V58_11240"/>
<sequence length="99" mass="10407">MVDDALEARGGVLGGADGASGQAVVVRLAGPVLEVFHETGSERFHTSMVTEFGLVEHPSPVGTALTVRAARTGLVVPVRFEVDERAKLEVIVGRVRSGR</sequence>
<accession>A0A6G6WDE6</accession>